<organism evidence="2 3">
    <name type="scientific">Acrobeloides nanus</name>
    <dbReference type="NCBI Taxonomy" id="290746"/>
    <lineage>
        <taxon>Eukaryota</taxon>
        <taxon>Metazoa</taxon>
        <taxon>Ecdysozoa</taxon>
        <taxon>Nematoda</taxon>
        <taxon>Chromadorea</taxon>
        <taxon>Rhabditida</taxon>
        <taxon>Tylenchina</taxon>
        <taxon>Cephalobomorpha</taxon>
        <taxon>Cephaloboidea</taxon>
        <taxon>Cephalobidae</taxon>
        <taxon>Acrobeloides</taxon>
    </lineage>
</organism>
<sequence>MANHWVPVNILYMSLSIYKTNILYIIFPKSRYSTDFWKKEERRKRREKKKKSEWLLLSNGFVLESCHSKRVFRNLLNVVCPILVHPMN</sequence>
<reference evidence="3" key="1">
    <citation type="submission" date="2022-11" db="UniProtKB">
        <authorList>
            <consortium name="WormBaseParasite"/>
        </authorList>
    </citation>
    <scope>IDENTIFICATION</scope>
</reference>
<name>A0A914D6D8_9BILA</name>
<evidence type="ECO:0000313" key="2">
    <source>
        <dbReference type="Proteomes" id="UP000887540"/>
    </source>
</evidence>
<feature type="transmembrane region" description="Helical" evidence="1">
    <location>
        <begin position="6"/>
        <end position="27"/>
    </location>
</feature>
<evidence type="ECO:0000256" key="1">
    <source>
        <dbReference type="SAM" id="Phobius"/>
    </source>
</evidence>
<protein>
    <submittedName>
        <fullName evidence="3">Ovule protein</fullName>
    </submittedName>
</protein>
<keyword evidence="1" id="KW-0812">Transmembrane</keyword>
<proteinExistence type="predicted"/>
<dbReference type="Proteomes" id="UP000887540">
    <property type="component" value="Unplaced"/>
</dbReference>
<dbReference type="AlphaFoldDB" id="A0A914D6D8"/>
<keyword evidence="1" id="KW-1133">Transmembrane helix</keyword>
<keyword evidence="1" id="KW-0472">Membrane</keyword>
<keyword evidence="2" id="KW-1185">Reference proteome</keyword>
<dbReference type="WBParaSite" id="ACRNAN_scaffold1882.g16518.t1">
    <property type="protein sequence ID" value="ACRNAN_scaffold1882.g16518.t1"/>
    <property type="gene ID" value="ACRNAN_scaffold1882.g16518"/>
</dbReference>
<accession>A0A914D6D8</accession>
<evidence type="ECO:0000313" key="3">
    <source>
        <dbReference type="WBParaSite" id="ACRNAN_scaffold1882.g16518.t1"/>
    </source>
</evidence>